<dbReference type="InterPro" id="IPR051461">
    <property type="entry name" value="UPF0750_membrane"/>
</dbReference>
<reference evidence="7 8" key="1">
    <citation type="submission" date="2014-09" db="EMBL/GenBank/DDBJ databases">
        <title>Genome sequencing and annotation of Bacillus Okhensis strain Kh10-101T.</title>
        <authorList>
            <person name="Prakash J.S."/>
        </authorList>
    </citation>
    <scope>NUCLEOTIDE SEQUENCE [LARGE SCALE GENOMIC DNA]</scope>
    <source>
        <strain evidence="8">Kh10-101T</strain>
    </source>
</reference>
<comment type="subcellular location">
    <subcellularLocation>
        <location evidence="1">Cell membrane</location>
        <topology evidence="1">Multi-pass membrane protein</topology>
    </subcellularLocation>
</comment>
<dbReference type="GO" id="GO:0005886">
    <property type="term" value="C:plasma membrane"/>
    <property type="evidence" value="ECO:0007669"/>
    <property type="project" value="UniProtKB-SubCell"/>
</dbReference>
<keyword evidence="4 6" id="KW-1133">Transmembrane helix</keyword>
<dbReference type="eggNOG" id="COG1284">
    <property type="taxonomic scope" value="Bacteria"/>
</dbReference>
<feature type="transmembrane region" description="Helical" evidence="6">
    <location>
        <begin position="68"/>
        <end position="89"/>
    </location>
</feature>
<evidence type="ECO:0000256" key="5">
    <source>
        <dbReference type="ARBA" id="ARBA00023136"/>
    </source>
</evidence>
<sequence length="203" mass="21990">MKIVNIILGCLVVSIGVFILQNSQVTTGGTAGLALSLTYALNIPFSLMFFLINIPFYVLAVFKMGWKFTLSTMFAVTTLSVLTEIIQVVPSFSMSPWVGAILGGIIAGFGLSILFLNGSSLGGANILTLYLQKRFNLNPGLTTFVFDFIVIFIGLFSIGLLRGFYSILSIIMISYIISYFKGRIAAKNTTKAPEIRSAQPSVS</sequence>
<evidence type="ECO:0000256" key="1">
    <source>
        <dbReference type="ARBA" id="ARBA00004651"/>
    </source>
</evidence>
<feature type="transmembrane region" description="Helical" evidence="6">
    <location>
        <begin position="164"/>
        <end position="182"/>
    </location>
</feature>
<name>A0A0B0IG91_9BACI</name>
<evidence type="ECO:0000256" key="6">
    <source>
        <dbReference type="SAM" id="Phobius"/>
    </source>
</evidence>
<accession>A0A0B0IG91</accession>
<dbReference type="RefSeq" id="WP_034631359.1">
    <property type="nucleotide sequence ID" value="NZ_JRJU01000024.1"/>
</dbReference>
<evidence type="ECO:0000256" key="2">
    <source>
        <dbReference type="ARBA" id="ARBA00022475"/>
    </source>
</evidence>
<keyword evidence="3 6" id="KW-0812">Transmembrane</keyword>
<comment type="caution">
    <text evidence="7">The sequence shown here is derived from an EMBL/GenBank/DDBJ whole genome shotgun (WGS) entry which is preliminary data.</text>
</comment>
<feature type="transmembrane region" description="Helical" evidence="6">
    <location>
        <begin position="95"/>
        <end position="116"/>
    </location>
</feature>
<evidence type="ECO:0000313" key="7">
    <source>
        <dbReference type="EMBL" id="KHF39089.1"/>
    </source>
</evidence>
<evidence type="ECO:0000313" key="8">
    <source>
        <dbReference type="Proteomes" id="UP000030832"/>
    </source>
</evidence>
<dbReference type="STRING" id="333138.LQ50_17445"/>
<keyword evidence="8" id="KW-1185">Reference proteome</keyword>
<dbReference type="PANTHER" id="PTHR33545:SF5">
    <property type="entry name" value="UPF0750 MEMBRANE PROTEIN YITT"/>
    <property type="match status" value="1"/>
</dbReference>
<dbReference type="Proteomes" id="UP000030832">
    <property type="component" value="Unassembled WGS sequence"/>
</dbReference>
<keyword evidence="2" id="KW-1003">Cell membrane</keyword>
<keyword evidence="5 6" id="KW-0472">Membrane</keyword>
<dbReference type="InterPro" id="IPR003740">
    <property type="entry name" value="YitT"/>
</dbReference>
<feature type="transmembrane region" description="Helical" evidence="6">
    <location>
        <begin position="38"/>
        <end position="61"/>
    </location>
</feature>
<dbReference type="PANTHER" id="PTHR33545">
    <property type="entry name" value="UPF0750 MEMBRANE PROTEIN YITT-RELATED"/>
    <property type="match status" value="1"/>
</dbReference>
<dbReference type="OrthoDB" id="1523490at2"/>
<dbReference type="AlphaFoldDB" id="A0A0B0IG91"/>
<evidence type="ECO:0000256" key="3">
    <source>
        <dbReference type="ARBA" id="ARBA00022692"/>
    </source>
</evidence>
<gene>
    <name evidence="7" type="ORF">LQ50_17445</name>
</gene>
<evidence type="ECO:0000256" key="4">
    <source>
        <dbReference type="ARBA" id="ARBA00022989"/>
    </source>
</evidence>
<protein>
    <submittedName>
        <fullName evidence="7">Membrane protein</fullName>
    </submittedName>
</protein>
<dbReference type="EMBL" id="JRJU01000024">
    <property type="protein sequence ID" value="KHF39089.1"/>
    <property type="molecule type" value="Genomic_DNA"/>
</dbReference>
<feature type="transmembrane region" description="Helical" evidence="6">
    <location>
        <begin position="137"/>
        <end position="158"/>
    </location>
</feature>
<dbReference type="Pfam" id="PF02588">
    <property type="entry name" value="YitT_membrane"/>
    <property type="match status" value="1"/>
</dbReference>
<proteinExistence type="predicted"/>
<organism evidence="7 8">
    <name type="scientific">Halalkalibacter okhensis</name>
    <dbReference type="NCBI Taxonomy" id="333138"/>
    <lineage>
        <taxon>Bacteria</taxon>
        <taxon>Bacillati</taxon>
        <taxon>Bacillota</taxon>
        <taxon>Bacilli</taxon>
        <taxon>Bacillales</taxon>
        <taxon>Bacillaceae</taxon>
        <taxon>Halalkalibacter</taxon>
    </lineage>
</organism>